<dbReference type="Proteomes" id="UP000327458">
    <property type="component" value="Unassembled WGS sequence"/>
</dbReference>
<dbReference type="Pfam" id="PF03547">
    <property type="entry name" value="Mem_trans"/>
    <property type="match status" value="2"/>
</dbReference>
<evidence type="ECO:0000256" key="5">
    <source>
        <dbReference type="ARBA" id="ARBA00022692"/>
    </source>
</evidence>
<accession>A0A432AWU1</accession>
<evidence type="ECO:0000313" key="10">
    <source>
        <dbReference type="EMBL" id="MWV53680.1"/>
    </source>
</evidence>
<evidence type="ECO:0000256" key="6">
    <source>
        <dbReference type="ARBA" id="ARBA00022989"/>
    </source>
</evidence>
<evidence type="ECO:0000256" key="2">
    <source>
        <dbReference type="ARBA" id="ARBA00010145"/>
    </source>
</evidence>
<keyword evidence="4" id="KW-1003">Cell membrane</keyword>
<feature type="transmembrane region" description="Helical" evidence="8">
    <location>
        <begin position="57"/>
        <end position="77"/>
    </location>
</feature>
<comment type="subcellular location">
    <subcellularLocation>
        <location evidence="1">Cell membrane</location>
        <topology evidence="1">Multi-pass membrane protein</topology>
    </subcellularLocation>
</comment>
<keyword evidence="3" id="KW-0813">Transport</keyword>
<gene>
    <name evidence="11" type="ORF">EKD02_03210</name>
    <name evidence="9" type="ORF">FP507_08595</name>
    <name evidence="10" type="ORF">GJ685_01205</name>
</gene>
<dbReference type="OMA" id="YVLIYYM"/>
<reference evidence="9 13" key="2">
    <citation type="submission" date="2019-07" db="EMBL/GenBank/DDBJ databases">
        <title>Draft genome Sequence of Chlorobium phaeovibrioides sp. strain PhvTcv-s14, from the Phylum Chlorobi.</title>
        <authorList>
            <person name="Babenko V."/>
            <person name="Boldyreva D."/>
            <person name="Kanygina A."/>
            <person name="Selezneva O."/>
            <person name="Akopiyan T."/>
            <person name="Lunina O."/>
        </authorList>
    </citation>
    <scope>NUCLEOTIDE SEQUENCE [LARGE SCALE GENOMIC DNA]</scope>
    <source>
        <strain evidence="9 13">GrTcv12</strain>
    </source>
</reference>
<evidence type="ECO:0000256" key="3">
    <source>
        <dbReference type="ARBA" id="ARBA00022448"/>
    </source>
</evidence>
<dbReference type="InterPro" id="IPR004776">
    <property type="entry name" value="Mem_transp_PIN-like"/>
</dbReference>
<dbReference type="EMBL" id="WUBZ01000002">
    <property type="protein sequence ID" value="MWV53680.1"/>
    <property type="molecule type" value="Genomic_DNA"/>
</dbReference>
<feature type="transmembrane region" description="Helical" evidence="8">
    <location>
        <begin position="89"/>
        <end position="109"/>
    </location>
</feature>
<evidence type="ECO:0000256" key="1">
    <source>
        <dbReference type="ARBA" id="ARBA00004651"/>
    </source>
</evidence>
<feature type="transmembrane region" description="Helical" evidence="8">
    <location>
        <begin position="245"/>
        <end position="266"/>
    </location>
</feature>
<keyword evidence="5 8" id="KW-0812">Transmembrane</keyword>
<dbReference type="PANTHER" id="PTHR36838">
    <property type="entry name" value="AUXIN EFFLUX CARRIER FAMILY PROTEIN"/>
    <property type="match status" value="1"/>
</dbReference>
<evidence type="ECO:0000313" key="14">
    <source>
        <dbReference type="Proteomes" id="UP000489351"/>
    </source>
</evidence>
<feature type="transmembrane region" description="Helical" evidence="8">
    <location>
        <begin position="278"/>
        <end position="297"/>
    </location>
</feature>
<protein>
    <submittedName>
        <fullName evidence="11">AEC family transporter</fullName>
    </submittedName>
</protein>
<reference evidence="11 12" key="1">
    <citation type="submission" date="2018-12" db="EMBL/GenBank/DDBJ databases">
        <authorList>
            <person name="Lunina O.N."/>
            <person name="Grouzdev D.S."/>
            <person name="Gorlenko V.M."/>
            <person name="Savvichev A.S."/>
        </authorList>
    </citation>
    <scope>NUCLEOTIDE SEQUENCE [LARGE SCALE GENOMIC DNA]</scope>
    <source>
        <strain evidence="11 12">BrKhr-17</strain>
    </source>
</reference>
<dbReference type="EMBL" id="VMRG01000001">
    <property type="protein sequence ID" value="KAA6233090.1"/>
    <property type="molecule type" value="Genomic_DNA"/>
</dbReference>
<organism evidence="11 12">
    <name type="scientific">Chlorobium phaeovibrioides</name>
    <dbReference type="NCBI Taxonomy" id="1094"/>
    <lineage>
        <taxon>Bacteria</taxon>
        <taxon>Pseudomonadati</taxon>
        <taxon>Chlorobiota</taxon>
        <taxon>Chlorobiia</taxon>
        <taxon>Chlorobiales</taxon>
        <taxon>Chlorobiaceae</taxon>
        <taxon>Chlorobium/Pelodictyon group</taxon>
        <taxon>Chlorobium</taxon>
    </lineage>
</organism>
<dbReference type="EMBL" id="RXYK01000003">
    <property type="protein sequence ID" value="RTY39116.1"/>
    <property type="molecule type" value="Genomic_DNA"/>
</dbReference>
<comment type="similarity">
    <text evidence="2">Belongs to the auxin efflux carrier (TC 2.A.69) family.</text>
</comment>
<feature type="transmembrane region" description="Helical" evidence="8">
    <location>
        <begin position="217"/>
        <end position="239"/>
    </location>
</feature>
<keyword evidence="6 8" id="KW-1133">Transmembrane helix</keyword>
<evidence type="ECO:0000256" key="4">
    <source>
        <dbReference type="ARBA" id="ARBA00022475"/>
    </source>
</evidence>
<dbReference type="Gene3D" id="1.20.1530.20">
    <property type="match status" value="1"/>
</dbReference>
<dbReference type="InterPro" id="IPR038770">
    <property type="entry name" value="Na+/solute_symporter_sf"/>
</dbReference>
<evidence type="ECO:0000256" key="8">
    <source>
        <dbReference type="SAM" id="Phobius"/>
    </source>
</evidence>
<dbReference type="AlphaFoldDB" id="A0A432AWU1"/>
<feature type="transmembrane region" description="Helical" evidence="8">
    <location>
        <begin position="129"/>
        <end position="146"/>
    </location>
</feature>
<dbReference type="Proteomes" id="UP000279908">
    <property type="component" value="Unassembled WGS sequence"/>
</dbReference>
<evidence type="ECO:0000313" key="9">
    <source>
        <dbReference type="EMBL" id="KAA6233090.1"/>
    </source>
</evidence>
<proteinExistence type="inferred from homology"/>
<dbReference type="GO" id="GO:0005886">
    <property type="term" value="C:plasma membrane"/>
    <property type="evidence" value="ECO:0007669"/>
    <property type="project" value="UniProtKB-SubCell"/>
</dbReference>
<evidence type="ECO:0000256" key="7">
    <source>
        <dbReference type="ARBA" id="ARBA00023136"/>
    </source>
</evidence>
<dbReference type="RefSeq" id="WP_011890713.1">
    <property type="nucleotide sequence ID" value="NZ_RXYJ01000004.1"/>
</dbReference>
<evidence type="ECO:0000313" key="11">
    <source>
        <dbReference type="EMBL" id="RTY39116.1"/>
    </source>
</evidence>
<dbReference type="PANTHER" id="PTHR36838:SF1">
    <property type="entry name" value="SLR1864 PROTEIN"/>
    <property type="match status" value="1"/>
</dbReference>
<evidence type="ECO:0000313" key="13">
    <source>
        <dbReference type="Proteomes" id="UP000327458"/>
    </source>
</evidence>
<feature type="transmembrane region" description="Helical" evidence="8">
    <location>
        <begin position="158"/>
        <end position="176"/>
    </location>
</feature>
<reference evidence="10 14" key="3">
    <citation type="submission" date="2019-11" db="EMBL/GenBank/DDBJ databases">
        <title>Green- and brown-colored morphotypes of Chlorobia in the stratified aquatic ecosystems of Kandalaksha Gulf (White Sea): A model for study of the accessory genome evolution.</title>
        <authorList>
            <person name="Grouzdev D.S."/>
        </authorList>
    </citation>
    <scope>NUCLEOTIDE SEQUENCE [LARGE SCALE GENOMIC DNA]</scope>
    <source>
        <strain evidence="10 14">ZM</strain>
    </source>
</reference>
<dbReference type="GO" id="GO:0055085">
    <property type="term" value="P:transmembrane transport"/>
    <property type="evidence" value="ECO:0007669"/>
    <property type="project" value="InterPro"/>
</dbReference>
<dbReference type="Proteomes" id="UP000489351">
    <property type="component" value="Unassembled WGS sequence"/>
</dbReference>
<sequence length="301" mass="31560">MNNLILLAVCFLAGMLLRRSGRMPLSAPAVLNSFIINVSLPALTLLSIHGMQLTSGALLPASMPWLHFALAAAFFLMVGRVMKLPRATVGALILTGGMGNTSFLGLPMIEAFYGKAGLGYGIMVDQFGSFMVLSTLGITVAGFYSDGAPSAGAILKRIVLFPPFISLLAALLLIGVDYPSWLTAVLQRLGDTLAPLALLSVGFAFQPGHLAGNGSRLALGLGFKLILAPLILALFYVYGLGAHGFSAQIMLFEAAMPPMITAGIIASEHDIDPPLAGLMVAFGVVFSFVTLPLWRLVLGGL</sequence>
<evidence type="ECO:0000313" key="12">
    <source>
        <dbReference type="Proteomes" id="UP000279908"/>
    </source>
</evidence>
<keyword evidence="7 8" id="KW-0472">Membrane</keyword>
<name>A0A432AWU1_CHLPH</name>
<keyword evidence="14" id="KW-1185">Reference proteome</keyword>
<comment type="caution">
    <text evidence="11">The sequence shown here is derived from an EMBL/GenBank/DDBJ whole genome shotgun (WGS) entry which is preliminary data.</text>
</comment>